<organism evidence="1 2">
    <name type="scientific">Emiliania huxleyi (strain CCMP1516)</name>
    <dbReference type="NCBI Taxonomy" id="280463"/>
    <lineage>
        <taxon>Eukaryota</taxon>
        <taxon>Haptista</taxon>
        <taxon>Haptophyta</taxon>
        <taxon>Prymnesiophyceae</taxon>
        <taxon>Isochrysidales</taxon>
        <taxon>Noelaerhabdaceae</taxon>
        <taxon>Emiliania</taxon>
    </lineage>
</organism>
<dbReference type="PaxDb" id="2903-EOD10455"/>
<dbReference type="Proteomes" id="UP000013827">
    <property type="component" value="Unassembled WGS sequence"/>
</dbReference>
<dbReference type="HOGENOM" id="CLU_1663990_0_0_1"/>
<dbReference type="GeneID" id="17256649"/>
<proteinExistence type="predicted"/>
<keyword evidence="2" id="KW-1185">Reference proteome</keyword>
<reference evidence="1" key="2">
    <citation type="submission" date="2024-10" db="UniProtKB">
        <authorList>
            <consortium name="EnsemblProtists"/>
        </authorList>
    </citation>
    <scope>IDENTIFICATION</scope>
</reference>
<reference evidence="2" key="1">
    <citation type="journal article" date="2013" name="Nature">
        <title>Pan genome of the phytoplankton Emiliania underpins its global distribution.</title>
        <authorList>
            <person name="Read B.A."/>
            <person name="Kegel J."/>
            <person name="Klute M.J."/>
            <person name="Kuo A."/>
            <person name="Lefebvre S.C."/>
            <person name="Maumus F."/>
            <person name="Mayer C."/>
            <person name="Miller J."/>
            <person name="Monier A."/>
            <person name="Salamov A."/>
            <person name="Young J."/>
            <person name="Aguilar M."/>
            <person name="Claverie J.M."/>
            <person name="Frickenhaus S."/>
            <person name="Gonzalez K."/>
            <person name="Herman E.K."/>
            <person name="Lin Y.C."/>
            <person name="Napier J."/>
            <person name="Ogata H."/>
            <person name="Sarno A.F."/>
            <person name="Shmutz J."/>
            <person name="Schroeder D."/>
            <person name="de Vargas C."/>
            <person name="Verret F."/>
            <person name="von Dassow P."/>
            <person name="Valentin K."/>
            <person name="Van de Peer Y."/>
            <person name="Wheeler G."/>
            <person name="Dacks J.B."/>
            <person name="Delwiche C.F."/>
            <person name="Dyhrman S.T."/>
            <person name="Glockner G."/>
            <person name="John U."/>
            <person name="Richards T."/>
            <person name="Worden A.Z."/>
            <person name="Zhang X."/>
            <person name="Grigoriev I.V."/>
            <person name="Allen A.E."/>
            <person name="Bidle K."/>
            <person name="Borodovsky M."/>
            <person name="Bowler C."/>
            <person name="Brownlee C."/>
            <person name="Cock J.M."/>
            <person name="Elias M."/>
            <person name="Gladyshev V.N."/>
            <person name="Groth M."/>
            <person name="Guda C."/>
            <person name="Hadaegh A."/>
            <person name="Iglesias-Rodriguez M.D."/>
            <person name="Jenkins J."/>
            <person name="Jones B.M."/>
            <person name="Lawson T."/>
            <person name="Leese F."/>
            <person name="Lindquist E."/>
            <person name="Lobanov A."/>
            <person name="Lomsadze A."/>
            <person name="Malik S.B."/>
            <person name="Marsh M.E."/>
            <person name="Mackinder L."/>
            <person name="Mock T."/>
            <person name="Mueller-Roeber B."/>
            <person name="Pagarete A."/>
            <person name="Parker M."/>
            <person name="Probert I."/>
            <person name="Quesneville H."/>
            <person name="Raines C."/>
            <person name="Rensing S.A."/>
            <person name="Riano-Pachon D.M."/>
            <person name="Richier S."/>
            <person name="Rokitta S."/>
            <person name="Shiraiwa Y."/>
            <person name="Soanes D.M."/>
            <person name="van der Giezen M."/>
            <person name="Wahlund T.M."/>
            <person name="Williams B."/>
            <person name="Wilson W."/>
            <person name="Wolfe G."/>
            <person name="Wurch L.L."/>
        </authorList>
    </citation>
    <scope>NUCLEOTIDE SEQUENCE</scope>
</reference>
<dbReference type="AlphaFoldDB" id="A0A0D3IGS0"/>
<dbReference type="RefSeq" id="XP_005762884.1">
    <property type="nucleotide sequence ID" value="XM_005762827.1"/>
</dbReference>
<dbReference type="EnsemblProtists" id="EOD10455">
    <property type="protein sequence ID" value="EOD10455"/>
    <property type="gene ID" value="EMIHUDRAFT_215671"/>
</dbReference>
<name>A0A0D3IGS0_EMIH1</name>
<protein>
    <submittedName>
        <fullName evidence="1">Uncharacterized protein</fullName>
    </submittedName>
</protein>
<evidence type="ECO:0000313" key="2">
    <source>
        <dbReference type="Proteomes" id="UP000013827"/>
    </source>
</evidence>
<dbReference type="KEGG" id="ehx:EMIHUDRAFT_215671"/>
<sequence>MRAEPWLDFGSDHSTFGKVVWDTHVYVCNTNSPEWTRGNRVLVGEWALAGASSAGRKAGYGAGELGAVLAVIAETVARLYDDAGVDGHFLWTFGGGGVRDMGSWLAQNVGGTVHDAVEKAQGVPGALGRAASAAGVFRALWTVQGAGGNVFKVNVQDCR</sequence>
<accession>A0A0D3IGS0</accession>
<evidence type="ECO:0000313" key="1">
    <source>
        <dbReference type="EnsemblProtists" id="EOD10455"/>
    </source>
</evidence>